<dbReference type="InterPro" id="IPR029044">
    <property type="entry name" value="Nucleotide-diphossugar_trans"/>
</dbReference>
<keyword evidence="4" id="KW-0812">Transmembrane</keyword>
<dbReference type="GO" id="GO:0016757">
    <property type="term" value="F:glycosyltransferase activity"/>
    <property type="evidence" value="ECO:0007669"/>
    <property type="project" value="UniProtKB-KW"/>
</dbReference>
<dbReference type="PANTHER" id="PTHR43685">
    <property type="entry name" value="GLYCOSYLTRANSFERASE"/>
    <property type="match status" value="1"/>
</dbReference>
<dbReference type="Pfam" id="PF00535">
    <property type="entry name" value="Glycos_transf_2"/>
    <property type="match status" value="1"/>
</dbReference>
<keyword evidence="4" id="KW-0472">Membrane</keyword>
<dbReference type="RefSeq" id="WP_133286064.1">
    <property type="nucleotide sequence ID" value="NZ_BJJW01000031.1"/>
</dbReference>
<keyword evidence="2" id="KW-0328">Glycosyltransferase</keyword>
<evidence type="ECO:0000256" key="1">
    <source>
        <dbReference type="ARBA" id="ARBA00006739"/>
    </source>
</evidence>
<keyword evidence="4" id="KW-1133">Transmembrane helix</keyword>
<dbReference type="EMBL" id="BJJW01000031">
    <property type="protein sequence ID" value="GDZ84754.1"/>
    <property type="molecule type" value="Genomic_DNA"/>
</dbReference>
<evidence type="ECO:0000256" key="4">
    <source>
        <dbReference type="SAM" id="Phobius"/>
    </source>
</evidence>
<dbReference type="InterPro" id="IPR050834">
    <property type="entry name" value="Glycosyltransf_2"/>
</dbReference>
<dbReference type="Proteomes" id="UP000323274">
    <property type="component" value="Unassembled WGS sequence"/>
</dbReference>
<evidence type="ECO:0000313" key="7">
    <source>
        <dbReference type="Proteomes" id="UP000323274"/>
    </source>
</evidence>
<reference evidence="6 7" key="1">
    <citation type="submission" date="2019-04" db="EMBL/GenBank/DDBJ databases">
        <title>A pseudo-fructophilic Leuconostoc citreum strain F192-5 isolated from peel of satsuma mandarin: the first report for isolation and characterization of strain-dependent fructophilic-like characteristics.</title>
        <authorList>
            <person name="Maeno S."/>
            <person name="Tanizawa Y."/>
            <person name="Kajikawa A."/>
            <person name="Kanesaki Y."/>
            <person name="Kubota E."/>
            <person name="Arita M."/>
            <person name="Leon D."/>
            <person name="Endo A."/>
        </authorList>
    </citation>
    <scope>NUCLEOTIDE SEQUENCE [LARGE SCALE GENOMIC DNA]</scope>
    <source>
        <strain evidence="6 7">F192-5</strain>
    </source>
</reference>
<keyword evidence="3 6" id="KW-0808">Transferase</keyword>
<evidence type="ECO:0000259" key="5">
    <source>
        <dbReference type="Pfam" id="PF00535"/>
    </source>
</evidence>
<feature type="domain" description="Glycosyltransferase 2-like" evidence="5">
    <location>
        <begin position="5"/>
        <end position="164"/>
    </location>
</feature>
<comment type="similarity">
    <text evidence="1">Belongs to the glycosyltransferase 2 family.</text>
</comment>
<name>A0A5A5U596_LEUCI</name>
<evidence type="ECO:0000313" key="6">
    <source>
        <dbReference type="EMBL" id="GDZ84754.1"/>
    </source>
</evidence>
<gene>
    <name evidence="6" type="ORF">LCIT_19960</name>
</gene>
<sequence length="273" mass="31487">MNQFTVLMSVYEKDDANYFIEAVQSNFQQSVKPKELILVVDGFIPRQLETAVSTVKNQYQGQIKVIRLEKNSGLGLALREGMKHIQTNLVARADSDDISDKNRFEKQLLEFSREPDLVIVGGLAKEFVGGVSNITSSRRLPKNDIEIRKFSKFRSPFNHPTVMFKKDEILKAGNYQSFKSFEDYHLWMRVLNLGGRVKNIDDAVVFMRTDTGMYSRRGGVTYALQNLKLRWFFMKIGSISLFDMLLVDTILMITALIPTSFRSVLYKIFLRKR</sequence>
<organism evidence="6 7">
    <name type="scientific">Leuconostoc citreum</name>
    <dbReference type="NCBI Taxonomy" id="33964"/>
    <lineage>
        <taxon>Bacteria</taxon>
        <taxon>Bacillati</taxon>
        <taxon>Bacillota</taxon>
        <taxon>Bacilli</taxon>
        <taxon>Lactobacillales</taxon>
        <taxon>Lactobacillaceae</taxon>
        <taxon>Leuconostoc</taxon>
    </lineage>
</organism>
<proteinExistence type="inferred from homology"/>
<feature type="transmembrane region" description="Helical" evidence="4">
    <location>
        <begin position="244"/>
        <end position="265"/>
    </location>
</feature>
<dbReference type="PANTHER" id="PTHR43685:SF5">
    <property type="entry name" value="GLYCOSYLTRANSFERASE EPSE-RELATED"/>
    <property type="match status" value="1"/>
</dbReference>
<dbReference type="SUPFAM" id="SSF53448">
    <property type="entry name" value="Nucleotide-diphospho-sugar transferases"/>
    <property type="match status" value="1"/>
</dbReference>
<comment type="caution">
    <text evidence="6">The sequence shown here is derived from an EMBL/GenBank/DDBJ whole genome shotgun (WGS) entry which is preliminary data.</text>
</comment>
<dbReference type="InterPro" id="IPR001173">
    <property type="entry name" value="Glyco_trans_2-like"/>
</dbReference>
<evidence type="ECO:0000256" key="2">
    <source>
        <dbReference type="ARBA" id="ARBA00022676"/>
    </source>
</evidence>
<protein>
    <submittedName>
        <fullName evidence="6">Glycosyl transferase</fullName>
    </submittedName>
</protein>
<dbReference type="AlphaFoldDB" id="A0A5A5U596"/>
<dbReference type="Gene3D" id="3.90.550.10">
    <property type="entry name" value="Spore Coat Polysaccharide Biosynthesis Protein SpsA, Chain A"/>
    <property type="match status" value="1"/>
</dbReference>
<evidence type="ECO:0000256" key="3">
    <source>
        <dbReference type="ARBA" id="ARBA00022679"/>
    </source>
</evidence>
<accession>A0A5A5U596</accession>